<evidence type="ECO:0000256" key="1">
    <source>
        <dbReference type="SAM" id="SignalP"/>
    </source>
</evidence>
<gene>
    <name evidence="2" type="ORF">H9726_02305</name>
</gene>
<organism evidence="2 3">
    <name type="scientific">Candidatus Borkfalkia avicola</name>
    <dbReference type="NCBI Taxonomy" id="2838503"/>
    <lineage>
        <taxon>Bacteria</taxon>
        <taxon>Bacillati</taxon>
        <taxon>Bacillota</taxon>
        <taxon>Clostridia</taxon>
        <taxon>Christensenellales</taxon>
        <taxon>Christensenellaceae</taxon>
        <taxon>Candidatus Borkfalkia</taxon>
    </lineage>
</organism>
<feature type="signal peptide" evidence="1">
    <location>
        <begin position="1"/>
        <end position="21"/>
    </location>
</feature>
<evidence type="ECO:0000313" key="2">
    <source>
        <dbReference type="EMBL" id="HIZ09299.1"/>
    </source>
</evidence>
<protein>
    <submittedName>
        <fullName evidence="2">Right-handed parallel beta-helix repeat-containing protein</fullName>
    </submittedName>
</protein>
<dbReference type="SMART" id="SM00710">
    <property type="entry name" value="PbH1"/>
    <property type="match status" value="8"/>
</dbReference>
<sequence>MKKLTAAFLLLALLLFAAACGQGTVPPVDDQNKDDPVPDDPAIQTVYEEYSMSPDYEAIDTDGYVTYYFDPENGDDDNAGTEESAPKQTLAELNRLLNRVDEDTPTQFLLKGGATFTGTLSVQFAEATKEKPLLIGSYGEGRAIIDGDGEANGVIISVGNLRVSGLEVTNPEGLVGIYVYAIHAGALSDLVIRDCYVHDVNWNWTEEERTPEQIAAADAVGSLDVNGVCPNDRFVYERGGIIFNTHQDLDIGPSWYENIWVEDNHVQHVSRSGMFFTSMWISSPETSWGVNKFVSFENGWYPSRNVVIRDNFVEYTGGDNIVLLGSVDSYIEGNTGYHSNFLGRTGYANAGIWPISVRNCVIQFNEAAYSHLENGAADGEGFDLDIGCKNVLFQYNYSHDNDGGGLLVCNAASEIYVLDENGNYTFENGQPVKRIVDGDWTDVTVRNNLFVNNGQTADNPAFMVASSSCKNMYVYNNIIVMRSDIQSQYLLTSGNFASTAELPSGFVFRNNIIYCPQQSYTRIMLENMRDYTFENNLFYNISSEVVQLAGDGAAVTDIDPQISVPAERDGYDKVTAYVPQNAAVFSGGTQLENMLKYDLAGNDAEGVFYYGAFCKKPEQA</sequence>
<comment type="caution">
    <text evidence="2">The sequence shown here is derived from an EMBL/GenBank/DDBJ whole genome shotgun (WGS) entry which is preliminary data.</text>
</comment>
<dbReference type="InterPro" id="IPR012334">
    <property type="entry name" value="Pectin_lyas_fold"/>
</dbReference>
<dbReference type="Proteomes" id="UP000824025">
    <property type="component" value="Unassembled WGS sequence"/>
</dbReference>
<dbReference type="EMBL" id="DXCF01000012">
    <property type="protein sequence ID" value="HIZ09299.1"/>
    <property type="molecule type" value="Genomic_DNA"/>
</dbReference>
<accession>A0A9D2D6A6</accession>
<evidence type="ECO:0000313" key="3">
    <source>
        <dbReference type="Proteomes" id="UP000824025"/>
    </source>
</evidence>
<feature type="chain" id="PRO_5039721441" evidence="1">
    <location>
        <begin position="22"/>
        <end position="620"/>
    </location>
</feature>
<reference evidence="2" key="1">
    <citation type="journal article" date="2021" name="PeerJ">
        <title>Extensive microbial diversity within the chicken gut microbiome revealed by metagenomics and culture.</title>
        <authorList>
            <person name="Gilroy R."/>
            <person name="Ravi A."/>
            <person name="Getino M."/>
            <person name="Pursley I."/>
            <person name="Horton D.L."/>
            <person name="Alikhan N.F."/>
            <person name="Baker D."/>
            <person name="Gharbi K."/>
            <person name="Hall N."/>
            <person name="Watson M."/>
            <person name="Adriaenssens E.M."/>
            <person name="Foster-Nyarko E."/>
            <person name="Jarju S."/>
            <person name="Secka A."/>
            <person name="Antonio M."/>
            <person name="Oren A."/>
            <person name="Chaudhuri R.R."/>
            <person name="La Ragione R."/>
            <person name="Hildebrand F."/>
            <person name="Pallen M.J."/>
        </authorList>
    </citation>
    <scope>NUCLEOTIDE SEQUENCE</scope>
    <source>
        <strain evidence="2">CHK192-19661</strain>
    </source>
</reference>
<dbReference type="Gene3D" id="2.160.20.10">
    <property type="entry name" value="Single-stranded right-handed beta-helix, Pectin lyase-like"/>
    <property type="match status" value="2"/>
</dbReference>
<dbReference type="AlphaFoldDB" id="A0A9D2D6A6"/>
<dbReference type="PROSITE" id="PS51257">
    <property type="entry name" value="PROKAR_LIPOPROTEIN"/>
    <property type="match status" value="1"/>
</dbReference>
<proteinExistence type="predicted"/>
<dbReference type="SUPFAM" id="SSF51126">
    <property type="entry name" value="Pectin lyase-like"/>
    <property type="match status" value="2"/>
</dbReference>
<dbReference type="InterPro" id="IPR011050">
    <property type="entry name" value="Pectin_lyase_fold/virulence"/>
</dbReference>
<name>A0A9D2D6A6_9FIRM</name>
<dbReference type="InterPro" id="IPR006626">
    <property type="entry name" value="PbH1"/>
</dbReference>
<keyword evidence="1" id="KW-0732">Signal</keyword>
<reference evidence="2" key="2">
    <citation type="submission" date="2021-04" db="EMBL/GenBank/DDBJ databases">
        <authorList>
            <person name="Gilroy R."/>
        </authorList>
    </citation>
    <scope>NUCLEOTIDE SEQUENCE</scope>
    <source>
        <strain evidence="2">CHK192-19661</strain>
    </source>
</reference>